<dbReference type="RefSeq" id="XP_064699762.1">
    <property type="nucleotide sequence ID" value="XM_064855948.1"/>
</dbReference>
<dbReference type="PRINTS" id="PR00819">
    <property type="entry name" value="CBXCFQXSUPER"/>
</dbReference>
<feature type="coiled-coil region" evidence="5">
    <location>
        <begin position="2151"/>
        <end position="2239"/>
    </location>
</feature>
<dbReference type="CDD" id="cd00009">
    <property type="entry name" value="AAA"/>
    <property type="match status" value="2"/>
</dbReference>
<dbReference type="InterPro" id="IPR003959">
    <property type="entry name" value="ATPase_AAA_core"/>
</dbReference>
<name>A0AAV9MR98_9EURO</name>
<keyword evidence="5" id="KW-0175">Coiled coil</keyword>
<dbReference type="Pfam" id="PF17866">
    <property type="entry name" value="AAA_lid_6"/>
    <property type="match status" value="2"/>
</dbReference>
<dbReference type="Pfam" id="PF13087">
    <property type="entry name" value="AAA_12"/>
    <property type="match status" value="1"/>
</dbReference>
<keyword evidence="4" id="KW-0067">ATP-binding</keyword>
<dbReference type="InterPro" id="IPR041627">
    <property type="entry name" value="AAA_lid_6"/>
</dbReference>
<dbReference type="GO" id="GO:0004386">
    <property type="term" value="F:helicase activity"/>
    <property type="evidence" value="ECO:0007669"/>
    <property type="project" value="InterPro"/>
</dbReference>
<organism evidence="8 9">
    <name type="scientific">Exophiala bonariae</name>
    <dbReference type="NCBI Taxonomy" id="1690606"/>
    <lineage>
        <taxon>Eukaryota</taxon>
        <taxon>Fungi</taxon>
        <taxon>Dikarya</taxon>
        <taxon>Ascomycota</taxon>
        <taxon>Pezizomycotina</taxon>
        <taxon>Eurotiomycetes</taxon>
        <taxon>Chaetothyriomycetidae</taxon>
        <taxon>Chaetothyriales</taxon>
        <taxon>Herpotrichiellaceae</taxon>
        <taxon>Exophiala</taxon>
    </lineage>
</organism>
<dbReference type="InterPro" id="IPR027417">
    <property type="entry name" value="P-loop_NTPase"/>
</dbReference>
<comment type="similarity">
    <text evidence="1">Belongs to the CbxX/CfxQ family.</text>
</comment>
<keyword evidence="3" id="KW-0347">Helicase</keyword>
<dbReference type="InterPro" id="IPR041679">
    <property type="entry name" value="DNA2/NAM7-like_C"/>
</dbReference>
<dbReference type="SUPFAM" id="SSF52540">
    <property type="entry name" value="P-loop containing nucleoside triphosphate hydrolases"/>
    <property type="match status" value="4"/>
</dbReference>
<evidence type="ECO:0000256" key="5">
    <source>
        <dbReference type="SAM" id="Coils"/>
    </source>
</evidence>
<evidence type="ECO:0000313" key="8">
    <source>
        <dbReference type="EMBL" id="KAK5042868.1"/>
    </source>
</evidence>
<dbReference type="FunFam" id="3.40.50.300:FF:001660">
    <property type="entry name" value="NF-X1 finger and helicase protein, putative"/>
    <property type="match status" value="1"/>
</dbReference>
<evidence type="ECO:0000313" key="9">
    <source>
        <dbReference type="Proteomes" id="UP001358417"/>
    </source>
</evidence>
<dbReference type="GeneID" id="89980571"/>
<evidence type="ECO:0000256" key="6">
    <source>
        <dbReference type="SAM" id="MobiDB-lite"/>
    </source>
</evidence>
<dbReference type="Pfam" id="PF13086">
    <property type="entry name" value="AAA_11"/>
    <property type="match status" value="1"/>
</dbReference>
<evidence type="ECO:0000259" key="7">
    <source>
        <dbReference type="SMART" id="SM00382"/>
    </source>
</evidence>
<dbReference type="InterPro" id="IPR047187">
    <property type="entry name" value="SF1_C_Upf1"/>
</dbReference>
<dbReference type="InterPro" id="IPR003593">
    <property type="entry name" value="AAA+_ATPase"/>
</dbReference>
<dbReference type="PANTHER" id="PTHR43392">
    <property type="entry name" value="AAA-TYPE ATPASE FAMILY PROTEIN / ANKYRIN REPEAT FAMILY PROTEIN"/>
    <property type="match status" value="1"/>
</dbReference>
<dbReference type="EMBL" id="JAVRRD010000075">
    <property type="protein sequence ID" value="KAK5042868.1"/>
    <property type="molecule type" value="Genomic_DNA"/>
</dbReference>
<evidence type="ECO:0000256" key="3">
    <source>
        <dbReference type="ARBA" id="ARBA00022806"/>
    </source>
</evidence>
<feature type="region of interest" description="Disordered" evidence="6">
    <location>
        <begin position="2070"/>
        <end position="2132"/>
    </location>
</feature>
<feature type="compositionally biased region" description="Basic and acidic residues" evidence="6">
    <location>
        <begin position="1228"/>
        <end position="1240"/>
    </location>
</feature>
<keyword evidence="2" id="KW-0547">Nucleotide-binding</keyword>
<evidence type="ECO:0000256" key="2">
    <source>
        <dbReference type="ARBA" id="ARBA00022741"/>
    </source>
</evidence>
<feature type="domain" description="AAA+ ATPase" evidence="7">
    <location>
        <begin position="474"/>
        <end position="883"/>
    </location>
</feature>
<dbReference type="Gene3D" id="1.10.8.60">
    <property type="match status" value="2"/>
</dbReference>
<dbReference type="Gene3D" id="3.40.50.300">
    <property type="entry name" value="P-loop containing nucleotide triphosphate hydrolases"/>
    <property type="match status" value="5"/>
</dbReference>
<dbReference type="InterPro" id="IPR000641">
    <property type="entry name" value="CbxX/CfxQ"/>
</dbReference>
<feature type="domain" description="AAA+ ATPase" evidence="7">
    <location>
        <begin position="1283"/>
        <end position="1419"/>
    </location>
</feature>
<dbReference type="CDD" id="cd18808">
    <property type="entry name" value="SF1_C_Upf1"/>
    <property type="match status" value="1"/>
</dbReference>
<evidence type="ECO:0000256" key="1">
    <source>
        <dbReference type="ARBA" id="ARBA00010378"/>
    </source>
</evidence>
<gene>
    <name evidence="8" type="ORF">LTR84_012427</name>
</gene>
<feature type="compositionally biased region" description="Polar residues" evidence="6">
    <location>
        <begin position="1202"/>
        <end position="1227"/>
    </location>
</feature>
<dbReference type="Proteomes" id="UP001358417">
    <property type="component" value="Unassembled WGS sequence"/>
</dbReference>
<dbReference type="FunFam" id="3.40.50.300:FF:000216">
    <property type="entry name" value="Type VII secretion ATPase EccA"/>
    <property type="match status" value="3"/>
</dbReference>
<feature type="domain" description="AAA+ ATPase" evidence="7">
    <location>
        <begin position="1561"/>
        <end position="1711"/>
    </location>
</feature>
<reference evidence="8 9" key="1">
    <citation type="submission" date="2023-08" db="EMBL/GenBank/DDBJ databases">
        <title>Black Yeasts Isolated from many extreme environments.</title>
        <authorList>
            <person name="Coleine C."/>
            <person name="Stajich J.E."/>
            <person name="Selbmann L."/>
        </authorList>
    </citation>
    <scope>NUCLEOTIDE SEQUENCE [LARGE SCALE GENOMIC DNA]</scope>
    <source>
        <strain evidence="8 9">CCFEE 5792</strain>
    </source>
</reference>
<sequence length="2275" mass="256183">MSDRSARLSKYLSLIEKGVRKVEKVSDTTLFLEALCNQPDPLLCVEKLVSNSHALAALQNSIRFDSSTKFLNGPMECFLTYLRAPGIEQLCNGQFLRKIISSLVDPPTFWNAFVNGHNQQVLTEASQVAFAWMLLQLLTSPSCTDEIYETAKAAIEDRSLLDSPSLEVRTLGYKVQNILNIRLADLSQLGDDKPGGRHDNDFDDFRKISILPTPDEIASTEQPFYREAQQIYDVEPELRPGMHYDNQFRLLREDFLAELRNDLQIAQGRRKGKRSAGLISGLTFSGIDCGTEMKRKPCSLTFLCERDIPQMTGLPTSGRMAFLINNKNILKHQSFGCLMQGTDIVAFASVDRNESLLAEEIPVLALQIVESEAITRVLTRAKQATPFDFIVVDTAVFAYDSILQRLQEKSEFPLSDCLLSSEPSLQSLEIDSKLSRIVEKLRATQGQNLHHVIGTSKKVSLDQSQFESLMVGLGHSLSLIQGPPGTGKSFIGALLAKILHDHTNETILIICYTNHALDQFLEDLMDIGIPDESIVRLGSKSSERTKKLGLAEQSARRKGARLPWGFIHELKDELQDLEQKLRRTLARFHEDVTYDHLMQYLEFADDSSFYDAFILPEQDDRMQRVGKGGKKIGKHYLINRWLYGQDAGVFQHEVEEEQSNIWKMSLQSRRELLKVWTRNILRDHLEEVAPLFQAFNRIQRQIDDSIYQTKNSDIFTTKRIVACTTTAAAKYTQALEAAKAGVILVEEAGEILESHVLTAMTRNTKQLILIGDHKQLRPKVNNYNLTVEKGDGFDLNRSMFERLVLQGYPHTTLSKQHRMCPEISQLVRHLTYPDLLDAEKTLNRPKLRGFQNKVIFVNHERPELDLHGVSEAGDPTTKASKQNPFEVEMVLKCIRYLGQQGYGTDKIVVLVPYLGQLHLLRKELSKNNDPVLNDLDSHDLVRAGLITPASAKMSKRQILISTIDNYQGEERDIVISSLTRSNDRGDVGFMAAPERLNVLLSRARNGLIVIGNFRTFLGSRKAKASWQPLFDLLNKSGHVYDGFPIKCERHPNRMAILREPEEFDTECPDGGCADPCIVEGTCSKKHKYNWKCHKGAPKVCPKCEREKQIEEQRKQRDFELELKRQERQNQHARQLGEIQQKIEDEKQNMKDIADDKERQSVLAQKLRDLEQIQLTAKRAGQSLPHSQMPSDPSPSSPSRQSTAGESQTQDSAQINHPQSSQTRSLGSESRDEWERQKEMEGQSNTSLDALMRMTGLEEVKSKFLSIKAKVDTVVRQGTSLKDERFNAALLGNPGTGKTTVARLYANFLFSVGVIPGDLFIETSGSRLASDGILGCKKHLEEICNSGGGALFIDEAYQLVSGTNHGGSQVLDFLLAEVENLTGKVVFILAGYSKNMEAFFTHNPGIPSRFPVEFQFRDYEDVELQHILRHRIERKYEGRMKIEGGIDGLYIRIVSRRIGQGRGHDGFGNARAVHNEFSRIADRQANRLQQQRREGFHSDDMVLKKEDLLGPEPGLALKQNVAWRKLQKLTGLQSVKSAVQSLLDTMQFNYRREIEEKQKVEYSLNKVFVGNPGTGKTTVAKLYGQILADLGFLFSGEVVVKNPSDFVGNVLGASESTTRGILASTVGKVLVIDEAYMLYGGSSSTEGLSASDPYKTAVIDTIVAEVQSVPGDDRCVLLLGYKDQMETMFQNVNPGLSRRFPLDSAFYFEDYTDDDLEKIFELKLGQIGFDATQEAKKVVRERLRLARNKPHFGNAGEVDILLDRAKMEHQKRLSSKQTKSIDTLETLDFDPDFSRAEEAPTNCRKLFDGVVGCESLILQLEGYQRSVINMKKLNMDPREQIPFNFLFRGPPGSGKTSTARRMGKVFYDMGFMASAEVIECSSTELVGQYVGQTGPKTQKLLEKALGKVLFIDEAYRLADGQFAQEAMDELVDCLTKPKFAQKLIVILAGYDEDINRLMSTNPGLTSRFPETISFGHLPPENCLELFQAYIRKAGKIESSAVQAPSAAFKNTLLELFKNLAQLRAWANARDVRTLANSVINKVLSSTGTDAGFEVTEDVVLSTVRQMVSERELRGSSVRSRAHPTLATQELSKDAPIPPAFNTVTKTATDADQSLPPPLQEPPSQNLEQENLGRDPGVSEEIWNQLKSDKQADAEWEKQYRELLAQEKKAQEELTAKVAADMEARRKAEEESDAEARRLLEEERLKCEREWRERMELVARIEQEKRAREQQRRREEAVQAKLRQMGVCVAGFRWIKQASGYRCAGGTHYLSNARLGI</sequence>
<keyword evidence="3" id="KW-0378">Hydrolase</keyword>
<comment type="caution">
    <text evidence="8">The sequence shown here is derived from an EMBL/GenBank/DDBJ whole genome shotgun (WGS) entry which is preliminary data.</text>
</comment>
<feature type="coiled-coil region" evidence="5">
    <location>
        <begin position="1115"/>
        <end position="1159"/>
    </location>
</feature>
<dbReference type="InterPro" id="IPR041677">
    <property type="entry name" value="DNA2/NAM7_AAA_11"/>
</dbReference>
<feature type="compositionally biased region" description="Polar residues" evidence="6">
    <location>
        <begin position="2100"/>
        <end position="2110"/>
    </location>
</feature>
<dbReference type="CDD" id="cd17936">
    <property type="entry name" value="EEXXEc_NFX1"/>
    <property type="match status" value="1"/>
</dbReference>
<dbReference type="SMART" id="SM00382">
    <property type="entry name" value="AAA"/>
    <property type="match status" value="4"/>
</dbReference>
<dbReference type="GO" id="GO:0005524">
    <property type="term" value="F:ATP binding"/>
    <property type="evidence" value="ECO:0007669"/>
    <property type="project" value="UniProtKB-KW"/>
</dbReference>
<dbReference type="FunFam" id="1.10.8.60:FF:000160">
    <property type="entry name" value="WGS project CABT00000000 data, contig 2.55"/>
    <property type="match status" value="1"/>
</dbReference>
<dbReference type="InterPro" id="IPR050773">
    <property type="entry name" value="CbxX/CfxQ_RuBisCO_ESX"/>
</dbReference>
<dbReference type="Pfam" id="PF00004">
    <property type="entry name" value="AAA"/>
    <property type="match status" value="3"/>
</dbReference>
<evidence type="ECO:0000256" key="4">
    <source>
        <dbReference type="ARBA" id="ARBA00022840"/>
    </source>
</evidence>
<dbReference type="PANTHER" id="PTHR43392:SF2">
    <property type="entry name" value="AAA-TYPE ATPASE FAMILY PROTEIN _ ANKYRIN REPEAT FAMILY PROTEIN"/>
    <property type="match status" value="1"/>
</dbReference>
<feature type="region of interest" description="Disordered" evidence="6">
    <location>
        <begin position="1178"/>
        <end position="1247"/>
    </location>
</feature>
<accession>A0AAV9MR98</accession>
<dbReference type="GO" id="GO:0016887">
    <property type="term" value="F:ATP hydrolysis activity"/>
    <property type="evidence" value="ECO:0007669"/>
    <property type="project" value="InterPro"/>
</dbReference>
<protein>
    <recommendedName>
        <fullName evidence="7">AAA+ ATPase domain-containing protein</fullName>
    </recommendedName>
</protein>
<keyword evidence="9" id="KW-1185">Reference proteome</keyword>
<feature type="domain" description="AAA+ ATPase" evidence="7">
    <location>
        <begin position="1840"/>
        <end position="1982"/>
    </location>
</feature>
<proteinExistence type="inferred from homology"/>